<evidence type="ECO:0000256" key="6">
    <source>
        <dbReference type="ARBA" id="ARBA00022723"/>
    </source>
</evidence>
<dbReference type="InterPro" id="IPR012340">
    <property type="entry name" value="NA-bd_OB-fold"/>
</dbReference>
<dbReference type="InterPro" id="IPR020568">
    <property type="entry name" value="Ribosomal_Su5_D2-typ_SF"/>
</dbReference>
<sequence>MSQEKQVFSIDLAGRQLTIETGQLAKQANGAVLVRYGDTAVLSTATASKEAKNVDFFPLTVNYEERLYAVGKIPGGFIKREGRPSEKAILASRLIDRPIRPLFADGFRNEVQVVSIVMSVDQNCSSEMAAMLGSSLALSISDIPFEGPIAGATVGRIDGEFIINPTIEQQEKSDIHLVVAGTKDAINMVEAGADQVPEETMLEAIMFGHEEIKRLIAFQEEIVQAVGKEKTAVQLYEVDAELNQAVRAMAEQDMHSAIQVHEKHAREDAINEVKKRVIEHYEAQEADAETLGQVNEILYKIVKEEVRRLITVEKIRPDGRKGDEIRPLASEVGILSRTHGSGLFTRGQTQALSICTLGALGDVQILDGLGVEESKRFMHHYNFPSFSVGETRPMRGPGRREIGHGALGERALEPVIPSEQDFPYTVRLVSEVLESNGSTSQASICGSTLAMMDAGVPLKAPVAGIAMGLVKSGEHYTILTDIQGMEDHLGDMDFKVAGTAQGVTALQMDIKIDGLSREILEEALQQAKIGRMHILDHMLSAIAEPRKELSAYAPKIITMTINPDKIRDVIGPSGKQINKIIEETGVKIDIEQDGTVFISSVDQEMNDKAKKIIEDIVREVQVGEIYLGKVKRIEKFGAFVELFSGKDGLVHISELALERVGKVEDVVKIGDEISVKVIEIDKQGRVNLSRKVLLKEEQEKEAAKEENTQEQK</sequence>
<dbReference type="InterPro" id="IPR036612">
    <property type="entry name" value="KH_dom_type_1_sf"/>
</dbReference>
<evidence type="ECO:0000256" key="4">
    <source>
        <dbReference type="ARBA" id="ARBA00022679"/>
    </source>
</evidence>
<comment type="caution">
    <text evidence="11">The sequence shown here is derived from an EMBL/GenBank/DDBJ whole genome shotgun (WGS) entry which is preliminary data.</text>
</comment>
<dbReference type="InterPro" id="IPR004088">
    <property type="entry name" value="KH_dom_type_1"/>
</dbReference>
<dbReference type="Pfam" id="PF03725">
    <property type="entry name" value="RNase_PH_C"/>
    <property type="match status" value="2"/>
</dbReference>
<evidence type="ECO:0000259" key="10">
    <source>
        <dbReference type="PROSITE" id="PS50126"/>
    </source>
</evidence>
<dbReference type="Pfam" id="PF01138">
    <property type="entry name" value="RNase_PH"/>
    <property type="match status" value="2"/>
</dbReference>
<dbReference type="SUPFAM" id="SSF54791">
    <property type="entry name" value="Eukaryotic type KH-domain (KH-domain type I)"/>
    <property type="match status" value="1"/>
</dbReference>
<comment type="catalytic activity">
    <reaction evidence="9">
        <text>RNA(n+1) + phosphate = RNA(n) + a ribonucleoside 5'-diphosphate</text>
        <dbReference type="Rhea" id="RHEA:22096"/>
        <dbReference type="Rhea" id="RHEA-COMP:14527"/>
        <dbReference type="Rhea" id="RHEA-COMP:17342"/>
        <dbReference type="ChEBI" id="CHEBI:43474"/>
        <dbReference type="ChEBI" id="CHEBI:57930"/>
        <dbReference type="ChEBI" id="CHEBI:140395"/>
        <dbReference type="EC" id="2.7.7.8"/>
    </reaction>
</comment>
<evidence type="ECO:0000256" key="5">
    <source>
        <dbReference type="ARBA" id="ARBA00022695"/>
    </source>
</evidence>
<dbReference type="InterPro" id="IPR027408">
    <property type="entry name" value="PNPase/RNase_PH_dom_sf"/>
</dbReference>
<dbReference type="Gene3D" id="3.30.230.70">
    <property type="entry name" value="GHMP Kinase, N-terminal domain"/>
    <property type="match status" value="2"/>
</dbReference>
<dbReference type="InterPro" id="IPR015848">
    <property type="entry name" value="PNPase_PH_RNA-bd_bac/org-type"/>
</dbReference>
<accession>A0AA91VFS3</accession>
<dbReference type="Gene3D" id="2.40.50.140">
    <property type="entry name" value="Nucleic acid-binding proteins"/>
    <property type="match status" value="1"/>
</dbReference>
<dbReference type="Pfam" id="PF00013">
    <property type="entry name" value="KH_1"/>
    <property type="match status" value="1"/>
</dbReference>
<keyword evidence="7 9" id="KW-0460">Magnesium</keyword>
<keyword evidence="4 9" id="KW-0808">Transferase</keyword>
<dbReference type="RefSeq" id="WP_097963043.1">
    <property type="nucleotide sequence ID" value="NZ_NVOR01000007.1"/>
</dbReference>
<comment type="similarity">
    <text evidence="2 9">Belongs to the polyribonucleotide nucleotidyltransferase family.</text>
</comment>
<evidence type="ECO:0000313" key="11">
    <source>
        <dbReference type="EMBL" id="PED84169.1"/>
    </source>
</evidence>
<dbReference type="InterPro" id="IPR004087">
    <property type="entry name" value="KH_dom"/>
</dbReference>
<dbReference type="SUPFAM" id="SSF50249">
    <property type="entry name" value="Nucleic acid-binding proteins"/>
    <property type="match status" value="1"/>
</dbReference>
<dbReference type="GO" id="GO:0003723">
    <property type="term" value="F:RNA binding"/>
    <property type="evidence" value="ECO:0007669"/>
    <property type="project" value="UniProtKB-UniRule"/>
</dbReference>
<dbReference type="FunFam" id="3.30.230.70:FF:000001">
    <property type="entry name" value="Polyribonucleotide nucleotidyltransferase"/>
    <property type="match status" value="1"/>
</dbReference>
<comment type="function">
    <text evidence="9">Involved in mRNA degradation. Catalyzes the phosphorolysis of single-stranded polyribonucleotides processively in the 3'- to 5'-direction.</text>
</comment>
<dbReference type="GO" id="GO:0006402">
    <property type="term" value="P:mRNA catabolic process"/>
    <property type="evidence" value="ECO:0007669"/>
    <property type="project" value="UniProtKB-UniRule"/>
</dbReference>
<feature type="binding site" evidence="9">
    <location>
        <position position="493"/>
    </location>
    <ligand>
        <name>Mg(2+)</name>
        <dbReference type="ChEBI" id="CHEBI:18420"/>
    </ligand>
</feature>
<dbReference type="PROSITE" id="PS50126">
    <property type="entry name" value="S1"/>
    <property type="match status" value="1"/>
</dbReference>
<dbReference type="CDD" id="cd04472">
    <property type="entry name" value="S1_PNPase"/>
    <property type="match status" value="1"/>
</dbReference>
<evidence type="ECO:0000256" key="1">
    <source>
        <dbReference type="ARBA" id="ARBA00004496"/>
    </source>
</evidence>
<name>A0AA91VFS3_9BACI</name>
<dbReference type="SUPFAM" id="SSF54211">
    <property type="entry name" value="Ribosomal protein S5 domain 2-like"/>
    <property type="match status" value="2"/>
</dbReference>
<dbReference type="NCBIfam" id="TIGR03591">
    <property type="entry name" value="polynuc_phos"/>
    <property type="match status" value="1"/>
</dbReference>
<dbReference type="CDD" id="cd11364">
    <property type="entry name" value="RNase_PH_PNPase_2"/>
    <property type="match status" value="1"/>
</dbReference>
<comment type="subcellular location">
    <subcellularLocation>
        <location evidence="1 9">Cytoplasm</location>
    </subcellularLocation>
</comment>
<dbReference type="InterPro" id="IPR012162">
    <property type="entry name" value="PNPase"/>
</dbReference>
<dbReference type="InterPro" id="IPR001247">
    <property type="entry name" value="ExoRNase_PH_dom1"/>
</dbReference>
<dbReference type="PANTHER" id="PTHR11252">
    <property type="entry name" value="POLYRIBONUCLEOTIDE NUCLEOTIDYLTRANSFERASE"/>
    <property type="match status" value="1"/>
</dbReference>
<dbReference type="FunFam" id="2.40.50.140:FF:000023">
    <property type="entry name" value="Polyribonucleotide nucleotidyltransferase"/>
    <property type="match status" value="1"/>
</dbReference>
<reference evidence="11 12" key="1">
    <citation type="submission" date="2017-09" db="EMBL/GenBank/DDBJ databases">
        <title>Large-scale bioinformatics analysis of Bacillus genomes uncovers conserved roles of natural products in bacterial physiology.</title>
        <authorList>
            <consortium name="Agbiome Team Llc"/>
            <person name="Bleich R.M."/>
            <person name="Grubbs K.J."/>
            <person name="Santa Maria K.C."/>
            <person name="Allen S.E."/>
            <person name="Farag S."/>
            <person name="Shank E.A."/>
            <person name="Bowers A."/>
        </authorList>
    </citation>
    <scope>NUCLEOTIDE SEQUENCE [LARGE SCALE GENOMIC DNA]</scope>
    <source>
        <strain evidence="11 12">AFS092012</strain>
    </source>
</reference>
<dbReference type="FunFam" id="3.30.230.70:FF:000002">
    <property type="entry name" value="Polyribonucleotide nucleotidyltransferase"/>
    <property type="match status" value="1"/>
</dbReference>
<evidence type="ECO:0000256" key="9">
    <source>
        <dbReference type="HAMAP-Rule" id="MF_01595"/>
    </source>
</evidence>
<gene>
    <name evidence="9 11" type="primary">pnp</name>
    <name evidence="11" type="ORF">CON65_01700</name>
</gene>
<dbReference type="PIRSF" id="PIRSF005499">
    <property type="entry name" value="PNPase"/>
    <property type="match status" value="1"/>
</dbReference>
<comment type="cofactor">
    <cofactor evidence="9">
        <name>Mg(2+)</name>
        <dbReference type="ChEBI" id="CHEBI:18420"/>
    </cofactor>
</comment>
<dbReference type="PROSITE" id="PS50084">
    <property type="entry name" value="KH_TYPE_1"/>
    <property type="match status" value="1"/>
</dbReference>
<protein>
    <recommendedName>
        <fullName evidence="9">Polyribonucleotide nucleotidyltransferase</fullName>
        <ecNumber evidence="9">2.7.7.8</ecNumber>
    </recommendedName>
    <alternativeName>
        <fullName evidence="9">Polynucleotide phosphorylase</fullName>
        <shortName evidence="9">PNPase</shortName>
    </alternativeName>
</protein>
<keyword evidence="3 9" id="KW-0963">Cytoplasm</keyword>
<dbReference type="SMART" id="SM00322">
    <property type="entry name" value="KH"/>
    <property type="match status" value="1"/>
</dbReference>
<evidence type="ECO:0000256" key="3">
    <source>
        <dbReference type="ARBA" id="ARBA00022490"/>
    </source>
</evidence>
<dbReference type="GO" id="GO:0000175">
    <property type="term" value="F:3'-5'-RNA exonuclease activity"/>
    <property type="evidence" value="ECO:0007669"/>
    <property type="project" value="TreeGrafter"/>
</dbReference>
<dbReference type="SMART" id="SM00316">
    <property type="entry name" value="S1"/>
    <property type="match status" value="1"/>
</dbReference>
<dbReference type="Proteomes" id="UP000221020">
    <property type="component" value="Unassembled WGS sequence"/>
</dbReference>
<dbReference type="InterPro" id="IPR036345">
    <property type="entry name" value="ExoRNase_PH_dom2_sf"/>
</dbReference>
<dbReference type="CDD" id="cd02393">
    <property type="entry name" value="KH-I_PNPase"/>
    <property type="match status" value="1"/>
</dbReference>
<dbReference type="AlphaFoldDB" id="A0AA91VFS3"/>
<dbReference type="GO" id="GO:0006396">
    <property type="term" value="P:RNA processing"/>
    <property type="evidence" value="ECO:0007669"/>
    <property type="project" value="InterPro"/>
</dbReference>
<feature type="binding site" evidence="9">
    <location>
        <position position="487"/>
    </location>
    <ligand>
        <name>Mg(2+)</name>
        <dbReference type="ChEBI" id="CHEBI:18420"/>
    </ligand>
</feature>
<dbReference type="Pfam" id="PF00575">
    <property type="entry name" value="S1"/>
    <property type="match status" value="1"/>
</dbReference>
<dbReference type="FunFam" id="3.30.1370.10:FF:000001">
    <property type="entry name" value="Polyribonucleotide nucleotidyltransferase"/>
    <property type="match status" value="1"/>
</dbReference>
<dbReference type="Gene3D" id="3.30.1370.10">
    <property type="entry name" value="K Homology domain, type 1"/>
    <property type="match status" value="1"/>
</dbReference>
<dbReference type="GO" id="GO:0004654">
    <property type="term" value="F:polyribonucleotide nucleotidyltransferase activity"/>
    <property type="evidence" value="ECO:0007669"/>
    <property type="project" value="UniProtKB-UniRule"/>
</dbReference>
<evidence type="ECO:0000256" key="7">
    <source>
        <dbReference type="ARBA" id="ARBA00022842"/>
    </source>
</evidence>
<dbReference type="InterPro" id="IPR015847">
    <property type="entry name" value="ExoRNase_PH_dom2"/>
</dbReference>
<proteinExistence type="inferred from homology"/>
<dbReference type="Pfam" id="PF03726">
    <property type="entry name" value="PNPase"/>
    <property type="match status" value="1"/>
</dbReference>
<keyword evidence="5 9" id="KW-0548">Nucleotidyltransferase</keyword>
<dbReference type="GO" id="GO:0000287">
    <property type="term" value="F:magnesium ion binding"/>
    <property type="evidence" value="ECO:0007669"/>
    <property type="project" value="UniProtKB-UniRule"/>
</dbReference>
<dbReference type="EC" id="2.7.7.8" evidence="9"/>
<evidence type="ECO:0000256" key="2">
    <source>
        <dbReference type="ARBA" id="ARBA00007404"/>
    </source>
</evidence>
<dbReference type="InterPro" id="IPR003029">
    <property type="entry name" value="S1_domain"/>
</dbReference>
<dbReference type="GO" id="GO:0005829">
    <property type="term" value="C:cytosol"/>
    <property type="evidence" value="ECO:0007669"/>
    <property type="project" value="TreeGrafter"/>
</dbReference>
<dbReference type="PANTHER" id="PTHR11252:SF0">
    <property type="entry name" value="POLYRIBONUCLEOTIDE NUCLEOTIDYLTRANSFERASE 1, MITOCHONDRIAL"/>
    <property type="match status" value="1"/>
</dbReference>
<dbReference type="SUPFAM" id="SSF55666">
    <property type="entry name" value="Ribonuclease PH domain 2-like"/>
    <property type="match status" value="2"/>
</dbReference>
<evidence type="ECO:0000256" key="8">
    <source>
        <dbReference type="ARBA" id="ARBA00022884"/>
    </source>
</evidence>
<dbReference type="EMBL" id="NVOR01000007">
    <property type="protein sequence ID" value="PED84169.1"/>
    <property type="molecule type" value="Genomic_DNA"/>
</dbReference>
<feature type="domain" description="S1 motif" evidence="10">
    <location>
        <begin position="623"/>
        <end position="691"/>
    </location>
</feature>
<dbReference type="HAMAP" id="MF_01595">
    <property type="entry name" value="PNPase"/>
    <property type="match status" value="1"/>
</dbReference>
<keyword evidence="6 9" id="KW-0479">Metal-binding</keyword>
<organism evidence="11 12">
    <name type="scientific">Bacillus pseudomycoides</name>
    <dbReference type="NCBI Taxonomy" id="64104"/>
    <lineage>
        <taxon>Bacteria</taxon>
        <taxon>Bacillati</taxon>
        <taxon>Bacillota</taxon>
        <taxon>Bacilli</taxon>
        <taxon>Bacillales</taxon>
        <taxon>Bacillaceae</taxon>
        <taxon>Bacillus</taxon>
        <taxon>Bacillus cereus group</taxon>
    </lineage>
</organism>
<dbReference type="NCBIfam" id="NF008805">
    <property type="entry name" value="PRK11824.1"/>
    <property type="match status" value="1"/>
</dbReference>
<evidence type="ECO:0000313" key="12">
    <source>
        <dbReference type="Proteomes" id="UP000221020"/>
    </source>
</evidence>
<keyword evidence="8 9" id="KW-0694">RNA-binding</keyword>
<dbReference type="CDD" id="cd11363">
    <property type="entry name" value="RNase_PH_PNPase_1"/>
    <property type="match status" value="1"/>
</dbReference>